<keyword evidence="2" id="KW-1185">Reference proteome</keyword>
<dbReference type="Proteomes" id="UP001215598">
    <property type="component" value="Unassembled WGS sequence"/>
</dbReference>
<name>A0AAD7MSB0_9AGAR</name>
<gene>
    <name evidence="1" type="ORF">B0H16DRAFT_1270760</name>
</gene>
<proteinExistence type="predicted"/>
<feature type="non-terminal residue" evidence="1">
    <location>
        <position position="1"/>
    </location>
</feature>
<protein>
    <submittedName>
        <fullName evidence="1">Uncharacterized protein</fullName>
    </submittedName>
</protein>
<reference evidence="1" key="1">
    <citation type="submission" date="2023-03" db="EMBL/GenBank/DDBJ databases">
        <title>Massive genome expansion in bonnet fungi (Mycena s.s.) driven by repeated elements and novel gene families across ecological guilds.</title>
        <authorList>
            <consortium name="Lawrence Berkeley National Laboratory"/>
            <person name="Harder C.B."/>
            <person name="Miyauchi S."/>
            <person name="Viragh M."/>
            <person name="Kuo A."/>
            <person name="Thoen E."/>
            <person name="Andreopoulos B."/>
            <person name="Lu D."/>
            <person name="Skrede I."/>
            <person name="Drula E."/>
            <person name="Henrissat B."/>
            <person name="Morin E."/>
            <person name="Kohler A."/>
            <person name="Barry K."/>
            <person name="LaButti K."/>
            <person name="Morin E."/>
            <person name="Salamov A."/>
            <person name="Lipzen A."/>
            <person name="Mereny Z."/>
            <person name="Hegedus B."/>
            <person name="Baldrian P."/>
            <person name="Stursova M."/>
            <person name="Weitz H."/>
            <person name="Taylor A."/>
            <person name="Grigoriev I.V."/>
            <person name="Nagy L.G."/>
            <person name="Martin F."/>
            <person name="Kauserud H."/>
        </authorList>
    </citation>
    <scope>NUCLEOTIDE SEQUENCE</scope>
    <source>
        <strain evidence="1">CBHHK182m</strain>
    </source>
</reference>
<sequence>TCPSDAPPWLRYAFEQISGKAIGGRYEELLGAWVALERKYGFAVGSSNSGFSRVARPQEVTDWIRDGRGRAVEIRAISNVETFERTWWAWWTALQPAWRTPAQGQLSPPAAETGTTEWGKLIVPGQNGLLSVVAALYWWGVAEMEAGGSARSSGWD</sequence>
<evidence type="ECO:0000313" key="1">
    <source>
        <dbReference type="EMBL" id="KAJ7731015.1"/>
    </source>
</evidence>
<organism evidence="1 2">
    <name type="scientific">Mycena metata</name>
    <dbReference type="NCBI Taxonomy" id="1033252"/>
    <lineage>
        <taxon>Eukaryota</taxon>
        <taxon>Fungi</taxon>
        <taxon>Dikarya</taxon>
        <taxon>Basidiomycota</taxon>
        <taxon>Agaricomycotina</taxon>
        <taxon>Agaricomycetes</taxon>
        <taxon>Agaricomycetidae</taxon>
        <taxon>Agaricales</taxon>
        <taxon>Marasmiineae</taxon>
        <taxon>Mycenaceae</taxon>
        <taxon>Mycena</taxon>
    </lineage>
</organism>
<dbReference type="AlphaFoldDB" id="A0AAD7MSB0"/>
<evidence type="ECO:0000313" key="2">
    <source>
        <dbReference type="Proteomes" id="UP001215598"/>
    </source>
</evidence>
<dbReference type="EMBL" id="JARKIB010000155">
    <property type="protein sequence ID" value="KAJ7731015.1"/>
    <property type="molecule type" value="Genomic_DNA"/>
</dbReference>
<comment type="caution">
    <text evidence="1">The sequence shown here is derived from an EMBL/GenBank/DDBJ whole genome shotgun (WGS) entry which is preliminary data.</text>
</comment>
<feature type="non-terminal residue" evidence="1">
    <location>
        <position position="156"/>
    </location>
</feature>
<accession>A0AAD7MSB0</accession>